<dbReference type="EMBL" id="AGJK01000006">
    <property type="protein sequence ID" value="EHP94657.1"/>
    <property type="molecule type" value="Genomic_DNA"/>
</dbReference>
<sequence length="187" mass="20726">MQSPYHRKKQPHLIRRTLLDCAAALALEQGLVGVSLQAVAEATGVTKGGLLHHFPNRRALVEGVVSDLLQRTEAILDALMARDPHPRGRFTRAYVEMTFADPVPGEGQEWTALCLSMVAEPSVRRIWGEWLAGRLERHRATDHGPVFEIVRLAADGAWLAHLMRGEGGRTTGVEALRLRLIAMTRDD</sequence>
<accession>H1KCX0</accession>
<dbReference type="PRINTS" id="PR00455">
    <property type="entry name" value="HTHTETR"/>
</dbReference>
<dbReference type="InterPro" id="IPR036271">
    <property type="entry name" value="Tet_transcr_reg_TetR-rel_C_sf"/>
</dbReference>
<dbReference type="SUPFAM" id="SSF48498">
    <property type="entry name" value="Tetracyclin repressor-like, C-terminal domain"/>
    <property type="match status" value="1"/>
</dbReference>
<dbReference type="Pfam" id="PF00440">
    <property type="entry name" value="TetR_N"/>
    <property type="match status" value="1"/>
</dbReference>
<dbReference type="PANTHER" id="PTHR30055">
    <property type="entry name" value="HTH-TYPE TRANSCRIPTIONAL REGULATOR RUTR"/>
    <property type="match status" value="1"/>
</dbReference>
<keyword evidence="1 2" id="KW-0238">DNA-binding</keyword>
<evidence type="ECO:0000256" key="2">
    <source>
        <dbReference type="PROSITE-ProRule" id="PRU00335"/>
    </source>
</evidence>
<proteinExistence type="predicted"/>
<evidence type="ECO:0000259" key="3">
    <source>
        <dbReference type="PROSITE" id="PS50977"/>
    </source>
</evidence>
<dbReference type="PROSITE" id="PS50977">
    <property type="entry name" value="HTH_TETR_2"/>
    <property type="match status" value="1"/>
</dbReference>
<dbReference type="GO" id="GO:0000976">
    <property type="term" value="F:transcription cis-regulatory region binding"/>
    <property type="evidence" value="ECO:0007669"/>
    <property type="project" value="TreeGrafter"/>
</dbReference>
<reference evidence="4 5" key="1">
    <citation type="submission" date="2011-09" db="EMBL/GenBank/DDBJ databases">
        <title>The draft genome of Methylobacterium extorquens DSM 13060.</title>
        <authorList>
            <consortium name="US DOE Joint Genome Institute (JGI-PGF)"/>
            <person name="Lucas S."/>
            <person name="Han J."/>
            <person name="Lapidus A."/>
            <person name="Cheng J.-F."/>
            <person name="Goodwin L."/>
            <person name="Pitluck S."/>
            <person name="Peters L."/>
            <person name="Land M.L."/>
            <person name="Hauser L."/>
            <person name="Koskimaki J."/>
            <person name="Halonen O."/>
            <person name="Pirttila A."/>
            <person name="Frank C."/>
            <person name="Woyke T.J."/>
        </authorList>
    </citation>
    <scope>NUCLEOTIDE SEQUENCE [LARGE SCALE GENOMIC DNA]</scope>
    <source>
        <strain evidence="4 5">DSM 13060</strain>
    </source>
</reference>
<organism evidence="4 5">
    <name type="scientific">Methylorubrum extorquens DSM 13060</name>
    <dbReference type="NCBI Taxonomy" id="882800"/>
    <lineage>
        <taxon>Bacteria</taxon>
        <taxon>Pseudomonadati</taxon>
        <taxon>Pseudomonadota</taxon>
        <taxon>Alphaproteobacteria</taxon>
        <taxon>Hyphomicrobiales</taxon>
        <taxon>Methylobacteriaceae</taxon>
        <taxon>Methylorubrum</taxon>
    </lineage>
</organism>
<gene>
    <name evidence="4" type="ORF">MetexDRAFT_0482</name>
</gene>
<dbReference type="PATRIC" id="fig|882800.3.peg.461"/>
<evidence type="ECO:0000256" key="1">
    <source>
        <dbReference type="ARBA" id="ARBA00023125"/>
    </source>
</evidence>
<dbReference type="InterPro" id="IPR050109">
    <property type="entry name" value="HTH-type_TetR-like_transc_reg"/>
</dbReference>
<dbReference type="Gene3D" id="1.10.357.10">
    <property type="entry name" value="Tetracycline Repressor, domain 2"/>
    <property type="match status" value="1"/>
</dbReference>
<dbReference type="SUPFAM" id="SSF46689">
    <property type="entry name" value="Homeodomain-like"/>
    <property type="match status" value="1"/>
</dbReference>
<evidence type="ECO:0000313" key="5">
    <source>
        <dbReference type="Proteomes" id="UP000004382"/>
    </source>
</evidence>
<feature type="domain" description="HTH tetR-type" evidence="3">
    <location>
        <begin position="12"/>
        <end position="72"/>
    </location>
</feature>
<dbReference type="AlphaFoldDB" id="H1KCX0"/>
<dbReference type="InterPro" id="IPR009057">
    <property type="entry name" value="Homeodomain-like_sf"/>
</dbReference>
<dbReference type="Proteomes" id="UP000004382">
    <property type="component" value="Unassembled WGS sequence"/>
</dbReference>
<dbReference type="Pfam" id="PF17937">
    <property type="entry name" value="TetR_C_28"/>
    <property type="match status" value="1"/>
</dbReference>
<feature type="DNA-binding region" description="H-T-H motif" evidence="2">
    <location>
        <begin position="35"/>
        <end position="54"/>
    </location>
</feature>
<dbReference type="GO" id="GO:0003700">
    <property type="term" value="F:DNA-binding transcription factor activity"/>
    <property type="evidence" value="ECO:0007669"/>
    <property type="project" value="TreeGrafter"/>
</dbReference>
<name>H1KCX0_METEX</name>
<dbReference type="InterPro" id="IPR001647">
    <property type="entry name" value="HTH_TetR"/>
</dbReference>
<dbReference type="RefSeq" id="WP_003596751.1">
    <property type="nucleotide sequence ID" value="NZ_AGJK01000006.1"/>
</dbReference>
<dbReference type="InterPro" id="IPR041479">
    <property type="entry name" value="TetR_CgmR_C"/>
</dbReference>
<dbReference type="PANTHER" id="PTHR30055:SF148">
    <property type="entry name" value="TETR-FAMILY TRANSCRIPTIONAL REGULATOR"/>
    <property type="match status" value="1"/>
</dbReference>
<protein>
    <submittedName>
        <fullName evidence="4">Regulatory protein TetR</fullName>
    </submittedName>
</protein>
<evidence type="ECO:0000313" key="4">
    <source>
        <dbReference type="EMBL" id="EHP94657.1"/>
    </source>
</evidence>
<comment type="caution">
    <text evidence="4">The sequence shown here is derived from an EMBL/GenBank/DDBJ whole genome shotgun (WGS) entry which is preliminary data.</text>
</comment>